<evidence type="ECO:0000313" key="2">
    <source>
        <dbReference type="EMBL" id="AZN73430.1"/>
    </source>
</evidence>
<protein>
    <submittedName>
        <fullName evidence="2">DUF2125 domain-containing protein</fullName>
    </submittedName>
</protein>
<keyword evidence="1" id="KW-1133">Transmembrane helix</keyword>
<name>A0A3S9B914_9HYPH</name>
<keyword evidence="3" id="KW-1185">Reference proteome</keyword>
<reference evidence="2 3" key="1">
    <citation type="submission" date="2018-09" db="EMBL/GenBank/DDBJ databases">
        <title>Marinorhizobium profundi gen. nov., sp. nov., isolated from a deep-sea sediment sample from the New Britain Trench and proposal of Marinorhizobiaceae fam. nov. in the order Rhizobiales of the class Alphaproteobacteria.</title>
        <authorList>
            <person name="Cao J."/>
        </authorList>
    </citation>
    <scope>NUCLEOTIDE SEQUENCE [LARGE SCALE GENOMIC DNA]</scope>
    <source>
        <strain evidence="2 3">WS11</strain>
    </source>
</reference>
<dbReference type="EMBL" id="CP032509">
    <property type="protein sequence ID" value="AZN73430.1"/>
    <property type="molecule type" value="Genomic_DNA"/>
</dbReference>
<evidence type="ECO:0000256" key="1">
    <source>
        <dbReference type="SAM" id="Phobius"/>
    </source>
</evidence>
<dbReference type="Proteomes" id="UP000268192">
    <property type="component" value="Chromosome"/>
</dbReference>
<dbReference type="KEGG" id="abaw:D5400_20980"/>
<accession>A0A3S9B914</accession>
<feature type="transmembrane region" description="Helical" evidence="1">
    <location>
        <begin position="7"/>
        <end position="28"/>
    </location>
</feature>
<sequence length="325" mass="33610">MRPSTKIVLLAMFAVVGVGIYSAGWYYLAGQLAARVEGLIASLSDDGVSLECDNLDVRGYPFRLGVFCDGISASDPSNGDLSVTTAAFRSAAQIYRPNHVVSELEAPVRAVLANGASLALDWQALQSSTVFGTSGLSRASLQGNAVVAQIEGGAIDATANTLQLHTRRNGEDLELAFMLEGARLGGLVAPANLPSFDVVAEAIFSNGADFLAGRRLASEELRGTSGRLTNATAAIDGGGRAVLNGPFEIAENGLISGAFDLRIERLSDWQALIAAQMPGAEGTIETATGFLRAFGGGGDTVSVTLQVSDGRVALGIISIGRIPPI</sequence>
<keyword evidence="1" id="KW-0472">Membrane</keyword>
<proteinExistence type="predicted"/>
<organism evidence="2 3">
    <name type="scientific">Georhizobium profundi</name>
    <dbReference type="NCBI Taxonomy" id="2341112"/>
    <lineage>
        <taxon>Bacteria</taxon>
        <taxon>Pseudomonadati</taxon>
        <taxon>Pseudomonadota</taxon>
        <taxon>Alphaproteobacteria</taxon>
        <taxon>Hyphomicrobiales</taxon>
        <taxon>Rhizobiaceae</taxon>
        <taxon>Georhizobium</taxon>
    </lineage>
</organism>
<gene>
    <name evidence="2" type="ORF">D5400_20980</name>
</gene>
<dbReference type="InterPro" id="IPR018666">
    <property type="entry name" value="DUF2125"/>
</dbReference>
<evidence type="ECO:0000313" key="3">
    <source>
        <dbReference type="Proteomes" id="UP000268192"/>
    </source>
</evidence>
<dbReference type="AlphaFoldDB" id="A0A3S9B914"/>
<dbReference type="Pfam" id="PF09898">
    <property type="entry name" value="DUF2125"/>
    <property type="match status" value="1"/>
</dbReference>
<keyword evidence="1" id="KW-0812">Transmembrane</keyword>